<keyword evidence="1 3" id="KW-0378">Hydrolase</keyword>
<dbReference type="GO" id="GO:0030288">
    <property type="term" value="C:outer membrane-bounded periplasmic space"/>
    <property type="evidence" value="ECO:0007669"/>
    <property type="project" value="TreeGrafter"/>
</dbReference>
<organism evidence="3">
    <name type="scientific">uncultured Anaerotruncus sp</name>
    <dbReference type="NCBI Taxonomy" id="905011"/>
    <lineage>
        <taxon>Bacteria</taxon>
        <taxon>Bacillati</taxon>
        <taxon>Bacillota</taxon>
        <taxon>Clostridia</taxon>
        <taxon>Eubacteriales</taxon>
        <taxon>Oscillospiraceae</taxon>
        <taxon>Anaerotruncus</taxon>
        <taxon>environmental samples</taxon>
    </lineage>
</organism>
<dbReference type="InterPro" id="IPR050695">
    <property type="entry name" value="N-acetylmuramoyl_amidase_3"/>
</dbReference>
<sequence>MALKKKYWLAVLVLCVVTFAAAGGMVFRIHRTCPVMLTAGNRPRIIIDAGHGGMDGGAVGYNNIVEKDINLAIAEDLRDLFVISGFDVVMTRDSDCSIHDDGITGVKNQKTSDMRNRLKIMEQNRDAIFLSIHQNKFTDPKYSGAQMFYSPNLPESEELAAIMQRHFREMLQPENTREHKRSGRELFLLYKAQTPAVLVECGFLSNPQEATNLIDPEYQEKVAFVIYSSVMEFLYSV</sequence>
<dbReference type="GO" id="GO:0008745">
    <property type="term" value="F:N-acetylmuramoyl-L-alanine amidase activity"/>
    <property type="evidence" value="ECO:0007669"/>
    <property type="project" value="UniProtKB-EC"/>
</dbReference>
<dbReference type="PANTHER" id="PTHR30404">
    <property type="entry name" value="N-ACETYLMURAMOYL-L-ALANINE AMIDASE"/>
    <property type="match status" value="1"/>
</dbReference>
<dbReference type="SUPFAM" id="SSF53187">
    <property type="entry name" value="Zn-dependent exopeptidases"/>
    <property type="match status" value="1"/>
</dbReference>
<evidence type="ECO:0000256" key="1">
    <source>
        <dbReference type="ARBA" id="ARBA00022801"/>
    </source>
</evidence>
<name>A0A6N2SB18_9FIRM</name>
<reference evidence="3" key="1">
    <citation type="submission" date="2019-11" db="EMBL/GenBank/DDBJ databases">
        <authorList>
            <person name="Feng L."/>
        </authorList>
    </citation>
    <scope>NUCLEOTIDE SEQUENCE</scope>
    <source>
        <strain evidence="3">AundefinedLFYP135</strain>
    </source>
</reference>
<feature type="domain" description="MurNAc-LAA" evidence="2">
    <location>
        <begin position="118"/>
        <end position="231"/>
    </location>
</feature>
<dbReference type="AlphaFoldDB" id="A0A6N2SB18"/>
<dbReference type="Pfam" id="PF01520">
    <property type="entry name" value="Amidase_3"/>
    <property type="match status" value="1"/>
</dbReference>
<dbReference type="SMART" id="SM00646">
    <property type="entry name" value="Ami_3"/>
    <property type="match status" value="1"/>
</dbReference>
<dbReference type="GO" id="GO:0009253">
    <property type="term" value="P:peptidoglycan catabolic process"/>
    <property type="evidence" value="ECO:0007669"/>
    <property type="project" value="InterPro"/>
</dbReference>
<dbReference type="EMBL" id="CACRSL010000003">
    <property type="protein sequence ID" value="VYS90179.1"/>
    <property type="molecule type" value="Genomic_DNA"/>
</dbReference>
<protein>
    <submittedName>
        <fullName evidence="3">Germination-specific N-acetylmuramoyl-L-alanine amidase</fullName>
        <ecNumber evidence="3">3.5.1.28</ecNumber>
    </submittedName>
</protein>
<gene>
    <name evidence="3" type="primary">cwlD</name>
    <name evidence="3" type="ORF">AULFYP135_00835</name>
</gene>
<evidence type="ECO:0000259" key="2">
    <source>
        <dbReference type="SMART" id="SM00646"/>
    </source>
</evidence>
<dbReference type="CDD" id="cd02696">
    <property type="entry name" value="MurNAc-LAA"/>
    <property type="match status" value="1"/>
</dbReference>
<dbReference type="InterPro" id="IPR002508">
    <property type="entry name" value="MurNAc-LAA_cat"/>
</dbReference>
<proteinExistence type="predicted"/>
<accession>A0A6N2SB18</accession>
<dbReference type="EC" id="3.5.1.28" evidence="3"/>
<evidence type="ECO:0000313" key="3">
    <source>
        <dbReference type="EMBL" id="VYS90179.1"/>
    </source>
</evidence>
<dbReference type="PANTHER" id="PTHR30404:SF0">
    <property type="entry name" value="N-ACETYLMURAMOYL-L-ALANINE AMIDASE AMIC"/>
    <property type="match status" value="1"/>
</dbReference>
<dbReference type="Gene3D" id="3.40.630.40">
    <property type="entry name" value="Zn-dependent exopeptidases"/>
    <property type="match status" value="1"/>
</dbReference>